<proteinExistence type="predicted"/>
<gene>
    <name evidence="6" type="ORF">PF001_g26362</name>
    <name evidence="5" type="ORF">PF002_g27617</name>
    <name evidence="4" type="ORF">PF006_g26293</name>
    <name evidence="3" type="ORF">PF007_g26977</name>
    <name evidence="7" type="ORF">PF008_g25678</name>
    <name evidence="2" type="ORF">PF011_g25691</name>
</gene>
<evidence type="ECO:0000313" key="12">
    <source>
        <dbReference type="Proteomes" id="UP000460718"/>
    </source>
</evidence>
<accession>A0A6A3QX80</accession>
<dbReference type="Proteomes" id="UP000437068">
    <property type="component" value="Unassembled WGS sequence"/>
</dbReference>
<evidence type="ECO:0000313" key="7">
    <source>
        <dbReference type="EMBL" id="KAE9290204.1"/>
    </source>
</evidence>
<dbReference type="EMBL" id="QXGA01003275">
    <property type="protein sequence ID" value="KAE9085258.1"/>
    <property type="molecule type" value="Genomic_DNA"/>
</dbReference>
<name>A0A6A3QX80_9STRA</name>
<evidence type="ECO:0000313" key="9">
    <source>
        <dbReference type="Proteomes" id="UP000440367"/>
    </source>
</evidence>
<dbReference type="Proteomes" id="UP000460718">
    <property type="component" value="Unassembled WGS sequence"/>
</dbReference>
<feature type="region of interest" description="Disordered" evidence="1">
    <location>
        <begin position="1"/>
        <end position="45"/>
    </location>
</feature>
<evidence type="ECO:0000313" key="10">
    <source>
        <dbReference type="Proteomes" id="UP000440732"/>
    </source>
</evidence>
<evidence type="ECO:0000313" key="3">
    <source>
        <dbReference type="EMBL" id="KAE9070329.1"/>
    </source>
</evidence>
<reference evidence="8 9" key="1">
    <citation type="submission" date="2018-08" db="EMBL/GenBank/DDBJ databases">
        <title>Genomic investigation of the strawberry pathogen Phytophthora fragariae indicates pathogenicity is determined by transcriptional variation in three key races.</title>
        <authorList>
            <person name="Adams T.M."/>
            <person name="Armitage A.D."/>
            <person name="Sobczyk M.K."/>
            <person name="Bates H.J."/>
            <person name="Dunwell J.M."/>
            <person name="Nellist C.F."/>
            <person name="Harrison R.J."/>
        </authorList>
    </citation>
    <scope>NUCLEOTIDE SEQUENCE [LARGE SCALE GENOMIC DNA]</scope>
    <source>
        <strain evidence="6 8">A4</strain>
        <strain evidence="5 9">BC-1</strain>
        <strain evidence="4 10">NOV-5</strain>
        <strain evidence="3 11">NOV-71</strain>
        <strain evidence="7 13">NOV-77</strain>
        <strain evidence="2 12">SCRP245</strain>
    </source>
</reference>
<organism evidence="4 10">
    <name type="scientific">Phytophthora fragariae</name>
    <dbReference type="NCBI Taxonomy" id="53985"/>
    <lineage>
        <taxon>Eukaryota</taxon>
        <taxon>Sar</taxon>
        <taxon>Stramenopiles</taxon>
        <taxon>Oomycota</taxon>
        <taxon>Peronosporomycetes</taxon>
        <taxon>Peronosporales</taxon>
        <taxon>Peronosporaceae</taxon>
        <taxon>Phytophthora</taxon>
    </lineage>
</organism>
<dbReference type="Proteomes" id="UP000441208">
    <property type="component" value="Unassembled WGS sequence"/>
</dbReference>
<dbReference type="Proteomes" id="UP000486351">
    <property type="component" value="Unassembled WGS sequence"/>
</dbReference>
<comment type="caution">
    <text evidence="4">The sequence shown here is derived from an EMBL/GenBank/DDBJ whole genome shotgun (WGS) entry which is preliminary data.</text>
</comment>
<evidence type="ECO:0000313" key="4">
    <source>
        <dbReference type="EMBL" id="KAE9085258.1"/>
    </source>
</evidence>
<evidence type="ECO:0000256" key="1">
    <source>
        <dbReference type="SAM" id="MobiDB-lite"/>
    </source>
</evidence>
<dbReference type="Proteomes" id="UP000440367">
    <property type="component" value="Unassembled WGS sequence"/>
</dbReference>
<evidence type="ECO:0000313" key="5">
    <source>
        <dbReference type="EMBL" id="KAE9180236.1"/>
    </source>
</evidence>
<evidence type="ECO:0000313" key="13">
    <source>
        <dbReference type="Proteomes" id="UP000486351"/>
    </source>
</evidence>
<evidence type="ECO:0000313" key="11">
    <source>
        <dbReference type="Proteomes" id="UP000441208"/>
    </source>
</evidence>
<dbReference type="EMBL" id="QXGD01003149">
    <property type="protein sequence ID" value="KAE9180236.1"/>
    <property type="molecule type" value="Genomic_DNA"/>
</dbReference>
<dbReference type="EMBL" id="QXFY01002965">
    <property type="protein sequence ID" value="KAE9290204.1"/>
    <property type="molecule type" value="Genomic_DNA"/>
</dbReference>
<dbReference type="EMBL" id="QXFZ01003240">
    <property type="protein sequence ID" value="KAE9070329.1"/>
    <property type="molecule type" value="Genomic_DNA"/>
</dbReference>
<evidence type="ECO:0000313" key="2">
    <source>
        <dbReference type="EMBL" id="KAE8972298.1"/>
    </source>
</evidence>
<evidence type="ECO:0000313" key="6">
    <source>
        <dbReference type="EMBL" id="KAE9275946.1"/>
    </source>
</evidence>
<protein>
    <submittedName>
        <fullName evidence="4">Uncharacterized protein</fullName>
    </submittedName>
</protein>
<dbReference type="EMBL" id="QXGE01003283">
    <property type="protein sequence ID" value="KAE9275946.1"/>
    <property type="molecule type" value="Genomic_DNA"/>
</dbReference>
<dbReference type="EMBL" id="QXFW01003206">
    <property type="protein sequence ID" value="KAE8972298.1"/>
    <property type="molecule type" value="Genomic_DNA"/>
</dbReference>
<dbReference type="Proteomes" id="UP000440732">
    <property type="component" value="Unassembled WGS sequence"/>
</dbReference>
<dbReference type="AlphaFoldDB" id="A0A6A3QX80"/>
<sequence length="45" mass="5006">MARTHKTTSIKAQIAEQARKEKEARQQVAAARTRSQKSAALARAR</sequence>
<evidence type="ECO:0000313" key="8">
    <source>
        <dbReference type="Proteomes" id="UP000437068"/>
    </source>
</evidence>